<evidence type="ECO:0000313" key="5">
    <source>
        <dbReference type="EMBL" id="CAG9123795.1"/>
    </source>
</evidence>
<protein>
    <submittedName>
        <fullName evidence="5">(diamondback moth) hypothetical protein</fullName>
    </submittedName>
</protein>
<organism evidence="5 6">
    <name type="scientific">Plutella xylostella</name>
    <name type="common">Diamondback moth</name>
    <name type="synonym">Plutella maculipennis</name>
    <dbReference type="NCBI Taxonomy" id="51655"/>
    <lineage>
        <taxon>Eukaryota</taxon>
        <taxon>Metazoa</taxon>
        <taxon>Ecdysozoa</taxon>
        <taxon>Arthropoda</taxon>
        <taxon>Hexapoda</taxon>
        <taxon>Insecta</taxon>
        <taxon>Pterygota</taxon>
        <taxon>Neoptera</taxon>
        <taxon>Endopterygota</taxon>
        <taxon>Lepidoptera</taxon>
        <taxon>Glossata</taxon>
        <taxon>Ditrysia</taxon>
        <taxon>Yponomeutoidea</taxon>
        <taxon>Plutellidae</taxon>
        <taxon>Plutella</taxon>
    </lineage>
</organism>
<evidence type="ECO:0000256" key="3">
    <source>
        <dbReference type="ARBA" id="ARBA00022989"/>
    </source>
</evidence>
<keyword evidence="4" id="KW-0472">Membrane</keyword>
<dbReference type="EMBL" id="CAJHNJ030000029">
    <property type="protein sequence ID" value="CAG9123795.1"/>
    <property type="molecule type" value="Genomic_DNA"/>
</dbReference>
<dbReference type="Pfam" id="PF07690">
    <property type="entry name" value="MFS_1"/>
    <property type="match status" value="1"/>
</dbReference>
<proteinExistence type="predicted"/>
<dbReference type="GO" id="GO:0016020">
    <property type="term" value="C:membrane"/>
    <property type="evidence" value="ECO:0007669"/>
    <property type="project" value="UniProtKB-SubCell"/>
</dbReference>
<dbReference type="OrthoDB" id="3026777at2759"/>
<dbReference type="InterPro" id="IPR036259">
    <property type="entry name" value="MFS_trans_sf"/>
</dbReference>
<keyword evidence="6" id="KW-1185">Reference proteome</keyword>
<comment type="subcellular location">
    <subcellularLocation>
        <location evidence="1">Membrane</location>
        <topology evidence="1">Multi-pass membrane protein</topology>
    </subcellularLocation>
</comment>
<dbReference type="Proteomes" id="UP000653454">
    <property type="component" value="Unassembled WGS sequence"/>
</dbReference>
<sequence length="512" mass="57025">MTLRVEPPAEKIVEQCKCNNAYAADVNRKAFNQRLKEFIKKSWAFRSKVTVEPFVVCYILPSVLAGLAVQNLCLEKSCLVNLQYDRRTCDHIMQGTTSNYTEEEKNVQTMVASMTAWSFPLQTALPGVLTLFIGAWSDRTGNRKAFMVLPILAKLISIIGIILSTVFFYQVGLNETALLEGLPPALAGGRVAMTTAVYSYITDITAESERTFRLGIITAILTLSRPIGLSLSGIMTRTFGYYGVFMVACMFYLVGFVYIVLRLKEKPKKEKAVEEGPPTIMSVFSVGDLVSTVTVAFRLREGSRRMQLLLTMVAYMFIVGPVLGEAQMTYWFTRYQFKFTEIDYSFFLAYSVAVGSIGSFITICLFSKRWNIEDSVIGVIACVSRVCASLVYALAPTRTVYFLGPVLDMFSAAAATSLRSMATKLVEVDEVGKASSLISISEALIPVVYSPIYSKLYLYTLSTFAGSFYLISAALALPAIVIFLIMYSLRKDVENTLVQNDIENRDKEITRF</sequence>
<dbReference type="PROSITE" id="PS50850">
    <property type="entry name" value="MFS"/>
    <property type="match status" value="1"/>
</dbReference>
<accession>A0A8S4F7Y4</accession>
<dbReference type="PANTHER" id="PTHR23507">
    <property type="entry name" value="ZGC:174356"/>
    <property type="match status" value="1"/>
</dbReference>
<reference evidence="5" key="1">
    <citation type="submission" date="2020-11" db="EMBL/GenBank/DDBJ databases">
        <authorList>
            <person name="Whiteford S."/>
        </authorList>
    </citation>
    <scope>NUCLEOTIDE SEQUENCE</scope>
</reference>
<evidence type="ECO:0000313" key="6">
    <source>
        <dbReference type="Proteomes" id="UP000653454"/>
    </source>
</evidence>
<gene>
    <name evidence="5" type="ORF">PLXY2_LOCUS7938</name>
</gene>
<dbReference type="InterPro" id="IPR020846">
    <property type="entry name" value="MFS_dom"/>
</dbReference>
<evidence type="ECO:0000256" key="2">
    <source>
        <dbReference type="ARBA" id="ARBA00022692"/>
    </source>
</evidence>
<dbReference type="PANTHER" id="PTHR23507:SF1">
    <property type="entry name" value="FI18259P1-RELATED"/>
    <property type="match status" value="1"/>
</dbReference>
<dbReference type="InterPro" id="IPR011701">
    <property type="entry name" value="MFS"/>
</dbReference>
<evidence type="ECO:0000256" key="4">
    <source>
        <dbReference type="ARBA" id="ARBA00023136"/>
    </source>
</evidence>
<dbReference type="AlphaFoldDB" id="A0A8S4F7Y4"/>
<evidence type="ECO:0000256" key="1">
    <source>
        <dbReference type="ARBA" id="ARBA00004141"/>
    </source>
</evidence>
<keyword evidence="2" id="KW-0812">Transmembrane</keyword>
<name>A0A8S4F7Y4_PLUXY</name>
<dbReference type="SUPFAM" id="SSF103473">
    <property type="entry name" value="MFS general substrate transporter"/>
    <property type="match status" value="1"/>
</dbReference>
<keyword evidence="3" id="KW-1133">Transmembrane helix</keyword>
<dbReference type="Gene3D" id="1.20.1250.20">
    <property type="entry name" value="MFS general substrate transporter like domains"/>
    <property type="match status" value="1"/>
</dbReference>
<comment type="caution">
    <text evidence="5">The sequence shown here is derived from an EMBL/GenBank/DDBJ whole genome shotgun (WGS) entry which is preliminary data.</text>
</comment>
<dbReference type="GO" id="GO:0022857">
    <property type="term" value="F:transmembrane transporter activity"/>
    <property type="evidence" value="ECO:0007669"/>
    <property type="project" value="InterPro"/>
</dbReference>